<dbReference type="AlphaFoldDB" id="A0A412QY07"/>
<proteinExistence type="predicted"/>
<gene>
    <name evidence="1" type="ORF">DWX04_04930</name>
</gene>
<evidence type="ECO:0000313" key="2">
    <source>
        <dbReference type="Proteomes" id="UP000283833"/>
    </source>
</evidence>
<organism evidence="1 2">
    <name type="scientific">Phocaeicola vulgatus</name>
    <name type="common">Bacteroides vulgatus</name>
    <dbReference type="NCBI Taxonomy" id="821"/>
    <lineage>
        <taxon>Bacteria</taxon>
        <taxon>Pseudomonadati</taxon>
        <taxon>Bacteroidota</taxon>
        <taxon>Bacteroidia</taxon>
        <taxon>Bacteroidales</taxon>
        <taxon>Bacteroidaceae</taxon>
        <taxon>Phocaeicola</taxon>
    </lineage>
</organism>
<evidence type="ECO:0000313" key="1">
    <source>
        <dbReference type="EMBL" id="RGT96069.1"/>
    </source>
</evidence>
<comment type="caution">
    <text evidence="1">The sequence shown here is derived from an EMBL/GenBank/DDBJ whole genome shotgun (WGS) entry which is preliminary data.</text>
</comment>
<dbReference type="Proteomes" id="UP000283833">
    <property type="component" value="Unassembled WGS sequence"/>
</dbReference>
<dbReference type="EMBL" id="QRXI01000005">
    <property type="protein sequence ID" value="RGT96069.1"/>
    <property type="molecule type" value="Genomic_DNA"/>
</dbReference>
<sequence>MRLALTSQQEKVSVTASSKMRNAGNGLIFLCAGHGKGYCPIFRLDRFYSSMVRNTDMIRAIVPVLHHKLGMV</sequence>
<protein>
    <submittedName>
        <fullName evidence="1">Uncharacterized protein</fullName>
    </submittedName>
</protein>
<reference evidence="1 2" key="1">
    <citation type="submission" date="2018-08" db="EMBL/GenBank/DDBJ databases">
        <title>A genome reference for cultivated species of the human gut microbiota.</title>
        <authorList>
            <person name="Zou Y."/>
            <person name="Xue W."/>
            <person name="Luo G."/>
        </authorList>
    </citation>
    <scope>NUCLEOTIDE SEQUENCE [LARGE SCALE GENOMIC DNA]</scope>
    <source>
        <strain evidence="1 2">AF18-14</strain>
    </source>
</reference>
<accession>A0A412QY07</accession>
<name>A0A412QY07_PHOVU</name>